<dbReference type="Gene3D" id="3.90.1200.10">
    <property type="match status" value="1"/>
</dbReference>
<dbReference type="RefSeq" id="WP_344606603.1">
    <property type="nucleotide sequence ID" value="NZ_BAAATK010000034.1"/>
</dbReference>
<comment type="caution">
    <text evidence="2">The sequence shown here is derived from an EMBL/GenBank/DDBJ whole genome shotgun (WGS) entry which is preliminary data.</text>
</comment>
<dbReference type="Proteomes" id="UP001500460">
    <property type="component" value="Unassembled WGS sequence"/>
</dbReference>
<evidence type="ECO:0000259" key="1">
    <source>
        <dbReference type="Pfam" id="PF01636"/>
    </source>
</evidence>
<sequence>MIDSQEMLHEPAQARFEPVDLSTAPEVNALLTRLGLGSFRIDTVVAHVGRNDNWAGKTTTGRPVFVKRLGGDRSEAARRYRRIVTFERLAAELVETPLASPRLLGADEQQLLVLFEGLEDARSGSELAADGDFDEDLCREAGRMLGVLHSSVVEPGELDETPHPLPPMESFEALSLPRFVDAGFAEMEAWSLFQADRQLVSVLGALREHEASVRKVPTHGDLRLDQYLLHGDTLHLTDWEELRLGDPARDIGGFVGEWLYRAVRDIPKTLRHDADRPFDQEATHREILTYGAREIERLHPRMHAFWEGYLREGTTAGKPSGQAIDADLPARAVAFAGWHMIDRLLANAPYVPRIGAADRAAAGIGRVLLLDPHVHVSTLGLEKTR</sequence>
<dbReference type="EMBL" id="BAAATK010000034">
    <property type="protein sequence ID" value="GAA2448978.1"/>
    <property type="molecule type" value="Genomic_DNA"/>
</dbReference>
<gene>
    <name evidence="2" type="ORF">GCM10010421_46540</name>
</gene>
<evidence type="ECO:0000313" key="3">
    <source>
        <dbReference type="Proteomes" id="UP001500460"/>
    </source>
</evidence>
<name>A0ABP5X8Y3_9ACTN</name>
<dbReference type="InterPro" id="IPR011009">
    <property type="entry name" value="Kinase-like_dom_sf"/>
</dbReference>
<keyword evidence="3" id="KW-1185">Reference proteome</keyword>
<dbReference type="Pfam" id="PF01636">
    <property type="entry name" value="APH"/>
    <property type="match status" value="1"/>
</dbReference>
<evidence type="ECO:0000313" key="2">
    <source>
        <dbReference type="EMBL" id="GAA2448978.1"/>
    </source>
</evidence>
<dbReference type="InterPro" id="IPR002575">
    <property type="entry name" value="Aminoglycoside_PTrfase"/>
</dbReference>
<dbReference type="SUPFAM" id="SSF56112">
    <property type="entry name" value="Protein kinase-like (PK-like)"/>
    <property type="match status" value="1"/>
</dbReference>
<protein>
    <recommendedName>
        <fullName evidence="1">Aminoglycoside phosphotransferase domain-containing protein</fullName>
    </recommendedName>
</protein>
<proteinExistence type="predicted"/>
<dbReference type="NCBIfam" id="NF038156">
    <property type="entry name" value="lant_syn_V_LxmK"/>
    <property type="match status" value="1"/>
</dbReference>
<reference evidence="3" key="1">
    <citation type="journal article" date="2019" name="Int. J. Syst. Evol. Microbiol.">
        <title>The Global Catalogue of Microorganisms (GCM) 10K type strain sequencing project: providing services to taxonomists for standard genome sequencing and annotation.</title>
        <authorList>
            <consortium name="The Broad Institute Genomics Platform"/>
            <consortium name="The Broad Institute Genome Sequencing Center for Infectious Disease"/>
            <person name="Wu L."/>
            <person name="Ma J."/>
        </authorList>
    </citation>
    <scope>NUCLEOTIDE SEQUENCE [LARGE SCALE GENOMIC DNA]</scope>
    <source>
        <strain evidence="3">JCM 6922</strain>
    </source>
</reference>
<organism evidence="2 3">
    <name type="scientific">Streptomyces glaucus</name>
    <dbReference type="NCBI Taxonomy" id="284029"/>
    <lineage>
        <taxon>Bacteria</taxon>
        <taxon>Bacillati</taxon>
        <taxon>Actinomycetota</taxon>
        <taxon>Actinomycetes</taxon>
        <taxon>Kitasatosporales</taxon>
        <taxon>Streptomycetaceae</taxon>
        <taxon>Streptomyces</taxon>
    </lineage>
</organism>
<feature type="domain" description="Aminoglycoside phosphotransferase" evidence="1">
    <location>
        <begin position="50"/>
        <end position="258"/>
    </location>
</feature>
<accession>A0ABP5X8Y3</accession>